<dbReference type="RefSeq" id="WP_367886865.1">
    <property type="nucleotide sequence ID" value="NZ_CP130612.1"/>
</dbReference>
<reference evidence="17" key="1">
    <citation type="submission" date="2023-07" db="EMBL/GenBank/DDBJ databases">
        <authorList>
            <person name="Haufschild T."/>
            <person name="Kallscheuer N."/>
            <person name="Hammer J."/>
            <person name="Kohn T."/>
            <person name="Kabuu M."/>
            <person name="Jogler M."/>
            <person name="Wohfarth N."/>
            <person name="Heuer A."/>
            <person name="Rohde M."/>
            <person name="van Teeseling M.C.F."/>
            <person name="Jogler C."/>
        </authorList>
    </citation>
    <scope>NUCLEOTIDE SEQUENCE</scope>
    <source>
        <strain evidence="17">Strain 138</strain>
        <strain evidence="18">Strain 318</strain>
    </source>
</reference>
<dbReference type="Gene3D" id="3.40.50.1970">
    <property type="match status" value="1"/>
</dbReference>
<keyword evidence="13 14" id="KW-0456">Lyase</keyword>
<keyword evidence="14" id="KW-0963">Cytoplasm</keyword>
<dbReference type="GO" id="GO:0009423">
    <property type="term" value="P:chorismate biosynthetic process"/>
    <property type="evidence" value="ECO:0007669"/>
    <property type="project" value="UniProtKB-UniRule"/>
</dbReference>
<evidence type="ECO:0000313" key="19">
    <source>
        <dbReference type="Proteomes" id="UP001229955"/>
    </source>
</evidence>
<comment type="caution">
    <text evidence="14">Lacks conserved residue(s) required for the propagation of feature annotation.</text>
</comment>
<dbReference type="PANTHER" id="PTHR43622:SF7">
    <property type="entry name" value="3-DEHYDROQUINATE SYNTHASE, CHLOROPLASTIC"/>
    <property type="match status" value="1"/>
</dbReference>
<evidence type="ECO:0000256" key="10">
    <source>
        <dbReference type="ARBA" id="ARBA00022833"/>
    </source>
</evidence>
<dbReference type="Gene3D" id="1.20.1090.10">
    <property type="entry name" value="Dehydroquinate synthase-like - alpha domain"/>
    <property type="match status" value="1"/>
</dbReference>
<organism evidence="17">
    <name type="scientific">Pseudogemmatithrix spongiicola</name>
    <dbReference type="NCBI Taxonomy" id="3062599"/>
    <lineage>
        <taxon>Bacteria</taxon>
        <taxon>Pseudomonadati</taxon>
        <taxon>Gemmatimonadota</taxon>
        <taxon>Gemmatimonadia</taxon>
        <taxon>Gemmatimonadales</taxon>
        <taxon>Gemmatimonadaceae</taxon>
        <taxon>Pseudogemmatithrix</taxon>
    </lineage>
</organism>
<dbReference type="Pfam" id="PF24621">
    <property type="entry name" value="DHQS_C"/>
    <property type="match status" value="1"/>
</dbReference>
<dbReference type="InterPro" id="IPR016037">
    <property type="entry name" value="DHQ_synth_AroB"/>
</dbReference>
<dbReference type="NCBIfam" id="TIGR01357">
    <property type="entry name" value="aroB"/>
    <property type="match status" value="1"/>
</dbReference>
<dbReference type="AlphaFoldDB" id="A0AA49JT43"/>
<dbReference type="GO" id="GO:0000166">
    <property type="term" value="F:nucleotide binding"/>
    <property type="evidence" value="ECO:0007669"/>
    <property type="project" value="UniProtKB-KW"/>
</dbReference>
<keyword evidence="7 14" id="KW-0028">Amino-acid biosynthesis</keyword>
<dbReference type="Pfam" id="PF01761">
    <property type="entry name" value="DHQ_synthase"/>
    <property type="match status" value="1"/>
</dbReference>
<dbReference type="KEGG" id="pspc:Strain318_000398"/>
<comment type="function">
    <text evidence="4 14">Catalyzes the conversion of 3-deoxy-D-arabino-heptulosonate 7-phosphate (DAHP) to dehydroquinate (DHQ).</text>
</comment>
<evidence type="ECO:0000259" key="15">
    <source>
        <dbReference type="Pfam" id="PF01761"/>
    </source>
</evidence>
<evidence type="ECO:0000256" key="8">
    <source>
        <dbReference type="ARBA" id="ARBA00022723"/>
    </source>
</evidence>
<name>A0AA49JT43_9BACT</name>
<dbReference type="SUPFAM" id="SSF56796">
    <property type="entry name" value="Dehydroquinate synthase-like"/>
    <property type="match status" value="1"/>
</dbReference>
<keyword evidence="14" id="KW-0170">Cobalt</keyword>
<dbReference type="FunFam" id="3.40.50.1970:FF:000007">
    <property type="entry name" value="Pentafunctional AROM polypeptide"/>
    <property type="match status" value="1"/>
</dbReference>
<evidence type="ECO:0000313" key="18">
    <source>
        <dbReference type="EMBL" id="WKW14073.1"/>
    </source>
</evidence>
<comment type="cofactor">
    <cofactor evidence="14">
        <name>Co(2+)</name>
        <dbReference type="ChEBI" id="CHEBI:48828"/>
    </cofactor>
    <cofactor evidence="14">
        <name>Zn(2+)</name>
        <dbReference type="ChEBI" id="CHEBI:29105"/>
    </cofactor>
    <text evidence="14">Binds 1 divalent metal cation per subunit. Can use either Co(2+) or Zn(2+).</text>
</comment>
<keyword evidence="8 14" id="KW-0479">Metal-binding</keyword>
<comment type="subcellular location">
    <subcellularLocation>
        <location evidence="14">Cytoplasm</location>
    </subcellularLocation>
</comment>
<dbReference type="CDD" id="cd08195">
    <property type="entry name" value="DHQS"/>
    <property type="match status" value="1"/>
</dbReference>
<evidence type="ECO:0000256" key="3">
    <source>
        <dbReference type="ARBA" id="ARBA00001947"/>
    </source>
</evidence>
<comment type="cofactor">
    <cofactor evidence="3">
        <name>Zn(2+)</name>
        <dbReference type="ChEBI" id="CHEBI:29105"/>
    </cofactor>
</comment>
<dbReference type="GO" id="GO:0005737">
    <property type="term" value="C:cytoplasm"/>
    <property type="evidence" value="ECO:0007669"/>
    <property type="project" value="UniProtKB-SubCell"/>
</dbReference>
<comment type="cofactor">
    <cofactor evidence="2 14">
        <name>NAD(+)</name>
        <dbReference type="ChEBI" id="CHEBI:57540"/>
    </cofactor>
</comment>
<evidence type="ECO:0000256" key="7">
    <source>
        <dbReference type="ARBA" id="ARBA00022605"/>
    </source>
</evidence>
<feature type="binding site" evidence="14">
    <location>
        <position position="272"/>
    </location>
    <ligand>
        <name>Zn(2+)</name>
        <dbReference type="ChEBI" id="CHEBI:29105"/>
    </ligand>
</feature>
<evidence type="ECO:0000313" key="17">
    <source>
        <dbReference type="EMBL" id="WKW11163.1"/>
    </source>
</evidence>
<keyword evidence="11 14" id="KW-0520">NAD</keyword>
<feature type="binding site" evidence="14">
    <location>
        <begin position="112"/>
        <end position="116"/>
    </location>
    <ligand>
        <name>NAD(+)</name>
        <dbReference type="ChEBI" id="CHEBI:57540"/>
    </ligand>
</feature>
<dbReference type="GO" id="GO:0046872">
    <property type="term" value="F:metal ion binding"/>
    <property type="evidence" value="ECO:0007669"/>
    <property type="project" value="UniProtKB-KW"/>
</dbReference>
<feature type="binding site" evidence="14">
    <location>
        <position position="191"/>
    </location>
    <ligand>
        <name>Zn(2+)</name>
        <dbReference type="ChEBI" id="CHEBI:29105"/>
    </ligand>
</feature>
<evidence type="ECO:0000256" key="1">
    <source>
        <dbReference type="ARBA" id="ARBA00001393"/>
    </source>
</evidence>
<feature type="binding site" evidence="14">
    <location>
        <position position="158"/>
    </location>
    <ligand>
        <name>NAD(+)</name>
        <dbReference type="ChEBI" id="CHEBI:57540"/>
    </ligand>
</feature>
<proteinExistence type="inferred from homology"/>
<evidence type="ECO:0000256" key="5">
    <source>
        <dbReference type="ARBA" id="ARBA00004661"/>
    </source>
</evidence>
<dbReference type="EMBL" id="CP130613">
    <property type="protein sequence ID" value="WKW14073.1"/>
    <property type="molecule type" value="Genomic_DNA"/>
</dbReference>
<dbReference type="HAMAP" id="MF_00110">
    <property type="entry name" value="DHQ_synthase"/>
    <property type="match status" value="1"/>
</dbReference>
<feature type="binding site" evidence="14">
    <location>
        <begin position="136"/>
        <end position="137"/>
    </location>
    <ligand>
        <name>NAD(+)</name>
        <dbReference type="ChEBI" id="CHEBI:57540"/>
    </ligand>
</feature>
<dbReference type="InterPro" id="IPR030960">
    <property type="entry name" value="DHQS/DOIS_N"/>
</dbReference>
<keyword evidence="12 14" id="KW-0057">Aromatic amino acid biosynthesis</keyword>
<evidence type="ECO:0000256" key="2">
    <source>
        <dbReference type="ARBA" id="ARBA00001911"/>
    </source>
</evidence>
<evidence type="ECO:0000256" key="4">
    <source>
        <dbReference type="ARBA" id="ARBA00003485"/>
    </source>
</evidence>
<evidence type="ECO:0000256" key="11">
    <source>
        <dbReference type="ARBA" id="ARBA00023027"/>
    </source>
</evidence>
<dbReference type="PANTHER" id="PTHR43622">
    <property type="entry name" value="3-DEHYDROQUINATE SYNTHASE"/>
    <property type="match status" value="1"/>
</dbReference>
<dbReference type="Proteomes" id="UP001229955">
    <property type="component" value="Chromosome"/>
</dbReference>
<keyword evidence="9 14" id="KW-0547">Nucleotide-binding</keyword>
<gene>
    <name evidence="14 17" type="primary">aroB</name>
    <name evidence="17" type="ORF">Strain138_000398</name>
    <name evidence="18" type="ORF">Strain318_000398</name>
</gene>
<evidence type="ECO:0000256" key="12">
    <source>
        <dbReference type="ARBA" id="ARBA00023141"/>
    </source>
</evidence>
<dbReference type="GO" id="GO:0009073">
    <property type="term" value="P:aromatic amino acid family biosynthetic process"/>
    <property type="evidence" value="ECO:0007669"/>
    <property type="project" value="UniProtKB-KW"/>
</dbReference>
<evidence type="ECO:0000256" key="6">
    <source>
        <dbReference type="ARBA" id="ARBA00013031"/>
    </source>
</evidence>
<feature type="domain" description="3-dehydroquinate synthase N-terminal" evidence="15">
    <location>
        <begin position="74"/>
        <end position="186"/>
    </location>
</feature>
<evidence type="ECO:0000256" key="9">
    <source>
        <dbReference type="ARBA" id="ARBA00022741"/>
    </source>
</evidence>
<keyword evidence="10 14" id="KW-0862">Zinc</keyword>
<sequence length="372" mass="38207">MTTLALHGSSIEIAPGALASLGQRVAALHPGRRVAIVADAQVAQHYAAKALASMVASGMALGSTVGGTVAPGVFTFPAGEQHKTRDTWAKLTDQLIAAGHRRDSVFVALGGGVTGDLVGFVAATYLRGVPFVQMPTSLTAMIDAAIGGKTGVDTTAGKNLVGAFHQPSLVLIDPRLLRTLPPLQLRQGLAEAIKHGVIVDASYFAWIAASLRDILDGEIDDATAMRLVQRSVEIKVGVVAQDEREGDIRKILNFGHTIGHAIEHVTGYGIPHGDAVAIGMVAEATLAERLGLATPGLADTIATVCDAAGLPVRLPEGVAPAEIVVATRSDKKTRGGVVEYALPSALGAMAGAGSGYGTAVPEAAVLEMLQHL</sequence>
<feature type="domain" description="3-dehydroquinate synthase C-terminal" evidence="16">
    <location>
        <begin position="188"/>
        <end position="333"/>
    </location>
</feature>
<dbReference type="InterPro" id="IPR050071">
    <property type="entry name" value="Dehydroquinate_synthase"/>
</dbReference>
<comment type="pathway">
    <text evidence="5 14">Metabolic intermediate biosynthesis; chorismate biosynthesis; chorismate from D-erythrose 4-phosphate and phosphoenolpyruvate: step 2/7.</text>
</comment>
<keyword evidence="19" id="KW-1185">Reference proteome</keyword>
<comment type="catalytic activity">
    <reaction evidence="1 14">
        <text>7-phospho-2-dehydro-3-deoxy-D-arabino-heptonate = 3-dehydroquinate + phosphate</text>
        <dbReference type="Rhea" id="RHEA:21968"/>
        <dbReference type="ChEBI" id="CHEBI:32364"/>
        <dbReference type="ChEBI" id="CHEBI:43474"/>
        <dbReference type="ChEBI" id="CHEBI:58394"/>
        <dbReference type="EC" id="4.2.3.4"/>
    </reaction>
</comment>
<dbReference type="EMBL" id="CP130612">
    <property type="protein sequence ID" value="WKW11163.1"/>
    <property type="molecule type" value="Genomic_DNA"/>
</dbReference>
<comment type="similarity">
    <text evidence="14">Belongs to the sugar phosphate cyclases superfamily. Dehydroquinate synthase family.</text>
</comment>
<accession>A0AA49JYR6</accession>
<evidence type="ECO:0000259" key="16">
    <source>
        <dbReference type="Pfam" id="PF24621"/>
    </source>
</evidence>
<dbReference type="GO" id="GO:0008652">
    <property type="term" value="P:amino acid biosynthetic process"/>
    <property type="evidence" value="ECO:0007669"/>
    <property type="project" value="UniProtKB-KW"/>
</dbReference>
<evidence type="ECO:0000256" key="13">
    <source>
        <dbReference type="ARBA" id="ARBA00023239"/>
    </source>
</evidence>
<feature type="binding site" evidence="14">
    <location>
        <position position="256"/>
    </location>
    <ligand>
        <name>Zn(2+)</name>
        <dbReference type="ChEBI" id="CHEBI:29105"/>
    </ligand>
</feature>
<evidence type="ECO:0000256" key="14">
    <source>
        <dbReference type="HAMAP-Rule" id="MF_00110"/>
    </source>
</evidence>
<dbReference type="GO" id="GO:0003856">
    <property type="term" value="F:3-dehydroquinate synthase activity"/>
    <property type="evidence" value="ECO:0007669"/>
    <property type="project" value="UniProtKB-UniRule"/>
</dbReference>
<feature type="binding site" evidence="14">
    <location>
        <position position="149"/>
    </location>
    <ligand>
        <name>NAD(+)</name>
        <dbReference type="ChEBI" id="CHEBI:57540"/>
    </ligand>
</feature>
<dbReference type="InterPro" id="IPR056179">
    <property type="entry name" value="DHQS_C"/>
</dbReference>
<protein>
    <recommendedName>
        <fullName evidence="6 14">3-dehydroquinate synthase</fullName>
        <shortName evidence="14">DHQS</shortName>
        <ecNumber evidence="6 14">4.2.3.4</ecNumber>
    </recommendedName>
</protein>
<accession>A0AA49JT43</accession>
<dbReference type="EC" id="4.2.3.4" evidence="6 14"/>